<organism evidence="2">
    <name type="scientific">Phaeodactylum tricornutum</name>
    <name type="common">Diatom</name>
    <dbReference type="NCBI Taxonomy" id="2850"/>
    <lineage>
        <taxon>Eukaryota</taxon>
        <taxon>Sar</taxon>
        <taxon>Stramenopiles</taxon>
        <taxon>Ochrophyta</taxon>
        <taxon>Bacillariophyta</taxon>
        <taxon>Bacillariophyceae</taxon>
        <taxon>Bacillariophycidae</taxon>
        <taxon>Naviculales</taxon>
        <taxon>Phaeodactylaceae</taxon>
        <taxon>Phaeodactylum</taxon>
    </lineage>
</organism>
<dbReference type="Proteomes" id="UP000836788">
    <property type="component" value="Chromosome 12"/>
</dbReference>
<proteinExistence type="predicted"/>
<feature type="compositionally biased region" description="Polar residues" evidence="1">
    <location>
        <begin position="331"/>
        <end position="344"/>
    </location>
</feature>
<feature type="compositionally biased region" description="Basic and acidic residues" evidence="1">
    <location>
        <begin position="309"/>
        <end position="321"/>
    </location>
</feature>
<accession>A0A8J9TGU5</accession>
<protein>
    <submittedName>
        <fullName evidence="2">Uncharacterized protein</fullName>
    </submittedName>
</protein>
<dbReference type="EMBL" id="OU594953">
    <property type="protein sequence ID" value="CAG9279749.1"/>
    <property type="molecule type" value="Genomic_DNA"/>
</dbReference>
<feature type="compositionally biased region" description="Basic residues" evidence="1">
    <location>
        <begin position="397"/>
        <end position="406"/>
    </location>
</feature>
<evidence type="ECO:0000313" key="2">
    <source>
        <dbReference type="EMBL" id="CAG9279749.1"/>
    </source>
</evidence>
<feature type="region of interest" description="Disordered" evidence="1">
    <location>
        <begin position="1"/>
        <end position="46"/>
    </location>
</feature>
<feature type="region of interest" description="Disordered" evidence="1">
    <location>
        <begin position="360"/>
        <end position="420"/>
    </location>
</feature>
<evidence type="ECO:0000256" key="1">
    <source>
        <dbReference type="SAM" id="MobiDB-lite"/>
    </source>
</evidence>
<sequence length="420" mass="45590">MEGAAPPRGTKKPRKNRRRNQIQKSRGPAGGGALRGPPPAPQTKLTLRGIGNVNTFGTVQSVGTMIRQMIQRANDKLRLENYQTMSMDEVSLTKLITSEQTAAVARLEWERSLKPGNTGDSLDTKEDTEVALEQETAQLVAGVDELSVAPTKTSKSTSDPANCIVAKILYVVPPKSTRRRGEKPGNAYVMLTTPPLESVKSHPTTAVPRVAEDTSVASARPSESIPPPTILPILPVDYSREVAQRRLALLRAVEAMEAVALEDAKTQQMWMGCVVAESEYGKTWKSYPSGDRLEGTITETPAYREFLESQQRTKEERENRPKPLPGGGVGSVTTVNAGTDGTGQSVQMPVAALVQHLQAKRIQEKHRQKAPQKAKSKTTKKEPTAVSNGKKVSEKKKNPKKKKKTKQGPSVVTVSKPPAG</sequence>
<dbReference type="AlphaFoldDB" id="A0A8J9TGU5"/>
<reference evidence="2" key="1">
    <citation type="submission" date="2022-02" db="EMBL/GenBank/DDBJ databases">
        <authorList>
            <person name="Giguere J D."/>
        </authorList>
    </citation>
    <scope>NUCLEOTIDE SEQUENCE</scope>
    <source>
        <strain evidence="2">CCAP 1055/1</strain>
    </source>
</reference>
<name>A0A8J9TGU5_PHATR</name>
<gene>
    <name evidence="2" type="ORF">PTTT1_LOCUS11081</name>
</gene>
<feature type="region of interest" description="Disordered" evidence="1">
    <location>
        <begin position="309"/>
        <end position="344"/>
    </location>
</feature>
<feature type="compositionally biased region" description="Basic residues" evidence="1">
    <location>
        <begin position="9"/>
        <end position="21"/>
    </location>
</feature>
<feature type="compositionally biased region" description="Basic residues" evidence="1">
    <location>
        <begin position="363"/>
        <end position="378"/>
    </location>
</feature>